<keyword evidence="4" id="KW-0479">Metal-binding</keyword>
<evidence type="ECO:0000313" key="12">
    <source>
        <dbReference type="Proteomes" id="UP000694864"/>
    </source>
</evidence>
<dbReference type="NCBIfam" id="TIGR01623">
    <property type="entry name" value="put_zinc_LRP1"/>
    <property type="match status" value="1"/>
</dbReference>
<keyword evidence="3" id="KW-0217">Developmental protein</keyword>
<dbReference type="InterPro" id="IPR006511">
    <property type="entry name" value="SHI_C"/>
</dbReference>
<keyword evidence="7" id="KW-0238">DNA-binding</keyword>
<evidence type="ECO:0000256" key="8">
    <source>
        <dbReference type="ARBA" id="ARBA00023159"/>
    </source>
</evidence>
<feature type="compositionally biased region" description="Polar residues" evidence="11">
    <location>
        <begin position="25"/>
        <end position="34"/>
    </location>
</feature>
<feature type="region of interest" description="Disordered" evidence="11">
    <location>
        <begin position="271"/>
        <end position="300"/>
    </location>
</feature>
<keyword evidence="8" id="KW-0010">Activator</keyword>
<feature type="region of interest" description="Disordered" evidence="11">
    <location>
        <begin position="166"/>
        <end position="209"/>
    </location>
</feature>
<evidence type="ECO:0000256" key="2">
    <source>
        <dbReference type="ARBA" id="ARBA00006911"/>
    </source>
</evidence>
<keyword evidence="9" id="KW-0539">Nucleus</keyword>
<evidence type="ECO:0000256" key="9">
    <source>
        <dbReference type="ARBA" id="ARBA00023242"/>
    </source>
</evidence>
<dbReference type="Proteomes" id="UP000694864">
    <property type="component" value="Chromosome 2"/>
</dbReference>
<keyword evidence="5" id="KW-0862">Zinc</keyword>
<feature type="region of interest" description="Disordered" evidence="11">
    <location>
        <begin position="11"/>
        <end position="35"/>
    </location>
</feature>
<evidence type="ECO:0000313" key="13">
    <source>
        <dbReference type="RefSeq" id="XP_010465633.1"/>
    </source>
</evidence>
<dbReference type="PANTHER" id="PTHR31604">
    <property type="entry name" value="PROTEIN LATERAL ROOT PRIMORDIUM 1"/>
    <property type="match status" value="1"/>
</dbReference>
<dbReference type="InterPro" id="IPR006510">
    <property type="entry name" value="Znf_LRP1"/>
</dbReference>
<comment type="similarity">
    <text evidence="2">Belongs to the SHI protein family.</text>
</comment>
<reference evidence="12" key="1">
    <citation type="journal article" date="2014" name="Nat. Commun.">
        <title>The emerging biofuel crop Camelina sativa retains a highly undifferentiated hexaploid genome structure.</title>
        <authorList>
            <person name="Kagale S."/>
            <person name="Koh C."/>
            <person name="Nixon J."/>
            <person name="Bollina V."/>
            <person name="Clarke W.E."/>
            <person name="Tuteja R."/>
            <person name="Spillane C."/>
            <person name="Robinson S.J."/>
            <person name="Links M.G."/>
            <person name="Clarke C."/>
            <person name="Higgins E.E."/>
            <person name="Huebert T."/>
            <person name="Sharpe A.G."/>
            <person name="Parkin I.A."/>
        </authorList>
    </citation>
    <scope>NUCLEOTIDE SEQUENCE [LARGE SCALE GENOMIC DNA]</scope>
    <source>
        <strain evidence="12">cv. DH55</strain>
    </source>
</reference>
<evidence type="ECO:0000256" key="4">
    <source>
        <dbReference type="ARBA" id="ARBA00022723"/>
    </source>
</evidence>
<name>A0ABM0W4N8_CAMSA</name>
<dbReference type="PANTHER" id="PTHR31604:SF4">
    <property type="entry name" value="PROTEIN SHORT INTERNODES"/>
    <property type="match status" value="1"/>
</dbReference>
<reference evidence="13" key="2">
    <citation type="submission" date="2025-08" db="UniProtKB">
        <authorList>
            <consortium name="RefSeq"/>
        </authorList>
    </citation>
    <scope>IDENTIFICATION</scope>
    <source>
        <tissue evidence="13">Leaf</tissue>
    </source>
</reference>
<dbReference type="RefSeq" id="XP_010465633.1">
    <property type="nucleotide sequence ID" value="XM_010467331.1"/>
</dbReference>
<dbReference type="InterPro" id="IPR007818">
    <property type="entry name" value="SHI"/>
</dbReference>
<evidence type="ECO:0000256" key="3">
    <source>
        <dbReference type="ARBA" id="ARBA00022473"/>
    </source>
</evidence>
<dbReference type="Pfam" id="PF05142">
    <property type="entry name" value="DUF702"/>
    <property type="match status" value="1"/>
</dbReference>
<protein>
    <submittedName>
        <fullName evidence="13">Protein SHORT INTERNODES-like isoform X1</fullName>
    </submittedName>
</protein>
<evidence type="ECO:0000256" key="10">
    <source>
        <dbReference type="ARBA" id="ARBA00023294"/>
    </source>
</evidence>
<feature type="compositionally biased region" description="Basic and acidic residues" evidence="11">
    <location>
        <begin position="190"/>
        <end position="199"/>
    </location>
</feature>
<evidence type="ECO:0000256" key="6">
    <source>
        <dbReference type="ARBA" id="ARBA00023070"/>
    </source>
</evidence>
<evidence type="ECO:0000256" key="11">
    <source>
        <dbReference type="SAM" id="MobiDB-lite"/>
    </source>
</evidence>
<accession>A0ABM0W4N8</accession>
<dbReference type="GeneID" id="104745945"/>
<dbReference type="NCBIfam" id="TIGR01624">
    <property type="entry name" value="LRP1_Cterm"/>
    <property type="match status" value="1"/>
</dbReference>
<gene>
    <name evidence="13" type="primary">LOC104745945</name>
</gene>
<keyword evidence="10" id="KW-0927">Auxin signaling pathway</keyword>
<feature type="compositionally biased region" description="Polar residues" evidence="11">
    <location>
        <begin position="200"/>
        <end position="209"/>
    </location>
</feature>
<proteinExistence type="inferred from homology"/>
<evidence type="ECO:0000256" key="1">
    <source>
        <dbReference type="ARBA" id="ARBA00004123"/>
    </source>
</evidence>
<evidence type="ECO:0000256" key="5">
    <source>
        <dbReference type="ARBA" id="ARBA00022833"/>
    </source>
</evidence>
<sequence length="350" mass="37645">MIRSLGFFSLGQGGGRGNSQDHRTNNNPSPSGTESWLWCRNPNSNANAGAGDVVAPSSYKGTLELWQHPNNQEIIFQQQQQQRLDLYTSAAGLGVGPSNRNLLETSGGALMMMRNGSSSGGGPSCQDCGNQAKKDCTHMRCRTCCKSRGLECSTHVKSTWVPAAKRRERQQQLASGQQPQSQSQPQVESVPKRQREHFPSRSNSLVCTRIPSNNTSSGLEIGSFPPEVSSPAIFRCVRVSSVDDEEEEYAYKTAVSIGGHVFKGILYDQGPAERSSSGGGSQPLNLITAGPSASSSSPNVSCNDGVVGSNSDHYIDPASLSYPTPINTFMTATSHGDFLYNSKKVYYHSV</sequence>
<keyword evidence="12" id="KW-1185">Reference proteome</keyword>
<keyword evidence="6" id="KW-0073">Auxin biosynthesis</keyword>
<comment type="subcellular location">
    <subcellularLocation>
        <location evidence="1">Nucleus</location>
    </subcellularLocation>
</comment>
<organism evidence="12 13">
    <name type="scientific">Camelina sativa</name>
    <name type="common">False flax</name>
    <name type="synonym">Myagrum sativum</name>
    <dbReference type="NCBI Taxonomy" id="90675"/>
    <lineage>
        <taxon>Eukaryota</taxon>
        <taxon>Viridiplantae</taxon>
        <taxon>Streptophyta</taxon>
        <taxon>Embryophyta</taxon>
        <taxon>Tracheophyta</taxon>
        <taxon>Spermatophyta</taxon>
        <taxon>Magnoliopsida</taxon>
        <taxon>eudicotyledons</taxon>
        <taxon>Gunneridae</taxon>
        <taxon>Pentapetalae</taxon>
        <taxon>rosids</taxon>
        <taxon>malvids</taxon>
        <taxon>Brassicales</taxon>
        <taxon>Brassicaceae</taxon>
        <taxon>Camelineae</taxon>
        <taxon>Camelina</taxon>
    </lineage>
</organism>
<evidence type="ECO:0000256" key="7">
    <source>
        <dbReference type="ARBA" id="ARBA00023125"/>
    </source>
</evidence>
<feature type="compositionally biased region" description="Low complexity" evidence="11">
    <location>
        <begin position="171"/>
        <end position="186"/>
    </location>
</feature>